<comment type="similarity">
    <text evidence="4 19">Belongs to the CobS family.</text>
</comment>
<sequence>MNATPPLPPLPPAGPPPATGMAALPDGLRFAVGALTAWQPPGRRADRRAATAGMRLAPLVGLGLGALAGGLCWVLLELEAGWLLTAVLTVALLALLTRGLPLEGLAGFADALAARRSPAEALAVARGPGLGRSGGLALLFAVLVQVAAVHELAGHGRDYAAAAVLVAVATARTGVGWACREVPAAEGDGFGALVARAVPTSVALPLAALTALFAGGVGALAAGEPGAGAVIGVATVALGLSAAELVLWQARARLGGLTEGVLGAVSETVTAVALVTLVVGAT</sequence>
<comment type="catalytic activity">
    <reaction evidence="18 19">
        <text>alpha-ribazole 5'-phosphate + adenosylcob(III)inamide-GDP = adenosylcob(III)alamin 5'-phosphate + GMP + H(+)</text>
        <dbReference type="Rhea" id="RHEA:23560"/>
        <dbReference type="ChEBI" id="CHEBI:15378"/>
        <dbReference type="ChEBI" id="CHEBI:57918"/>
        <dbReference type="ChEBI" id="CHEBI:58115"/>
        <dbReference type="ChEBI" id="CHEBI:60487"/>
        <dbReference type="ChEBI" id="CHEBI:60493"/>
        <dbReference type="EC" id="2.7.8.26"/>
    </reaction>
</comment>
<protein>
    <recommendedName>
        <fullName evidence="6 19">Adenosylcobinamide-GDP ribazoletransferase</fullName>
        <ecNumber evidence="5 19">2.7.8.26</ecNumber>
    </recommendedName>
    <alternativeName>
        <fullName evidence="16 19">Cobalamin synthase</fullName>
    </alternativeName>
    <alternativeName>
        <fullName evidence="15 19">Cobalamin-5'-phosphate synthase</fullName>
    </alternativeName>
</protein>
<dbReference type="EC" id="2.7.8.26" evidence="5 19"/>
<evidence type="ECO:0000256" key="3">
    <source>
        <dbReference type="ARBA" id="ARBA00004663"/>
    </source>
</evidence>
<comment type="function">
    <text evidence="14 19">Joins adenosylcobinamide-GDP and alpha-ribazole to generate adenosylcobalamin (Ado-cobalamin). Also synthesizes adenosylcobalamin 5'-phosphate from adenosylcobinamide-GDP and alpha-ribazole 5'-phosphate.</text>
</comment>
<proteinExistence type="inferred from homology"/>
<evidence type="ECO:0000256" key="14">
    <source>
        <dbReference type="ARBA" id="ARBA00025228"/>
    </source>
</evidence>
<dbReference type="Proteomes" id="UP000278673">
    <property type="component" value="Unassembled WGS sequence"/>
</dbReference>
<evidence type="ECO:0000256" key="12">
    <source>
        <dbReference type="ARBA" id="ARBA00022989"/>
    </source>
</evidence>
<evidence type="ECO:0000256" key="18">
    <source>
        <dbReference type="ARBA" id="ARBA00049504"/>
    </source>
</evidence>
<keyword evidence="8 19" id="KW-0169">Cobalamin biosynthesis</keyword>
<dbReference type="GO" id="GO:0051073">
    <property type="term" value="F:adenosylcobinamide-GDP ribazoletransferase activity"/>
    <property type="evidence" value="ECO:0007669"/>
    <property type="project" value="UniProtKB-UniRule"/>
</dbReference>
<keyword evidence="12 19" id="KW-1133">Transmembrane helix</keyword>
<evidence type="ECO:0000256" key="19">
    <source>
        <dbReference type="HAMAP-Rule" id="MF_00719"/>
    </source>
</evidence>
<evidence type="ECO:0000256" key="16">
    <source>
        <dbReference type="ARBA" id="ARBA00032853"/>
    </source>
</evidence>
<feature type="transmembrane region" description="Helical" evidence="19">
    <location>
        <begin position="227"/>
        <end position="248"/>
    </location>
</feature>
<evidence type="ECO:0000256" key="10">
    <source>
        <dbReference type="ARBA" id="ARBA00022692"/>
    </source>
</evidence>
<dbReference type="GO" id="GO:0008818">
    <property type="term" value="F:cobalamin 5'-phosphate synthase activity"/>
    <property type="evidence" value="ECO:0007669"/>
    <property type="project" value="UniProtKB-UniRule"/>
</dbReference>
<dbReference type="Pfam" id="PF02654">
    <property type="entry name" value="CobS"/>
    <property type="match status" value="1"/>
</dbReference>
<gene>
    <name evidence="19" type="primary">cobS</name>
    <name evidence="20" type="ORF">EBN88_11690</name>
</gene>
<accession>A0A3M2LYB3</accession>
<keyword evidence="11 19" id="KW-0460">Magnesium</keyword>
<evidence type="ECO:0000256" key="2">
    <source>
        <dbReference type="ARBA" id="ARBA00004651"/>
    </source>
</evidence>
<feature type="transmembrane region" description="Helical" evidence="19">
    <location>
        <begin position="159"/>
        <end position="179"/>
    </location>
</feature>
<reference evidence="20 21" key="1">
    <citation type="submission" date="2018-10" db="EMBL/GenBank/DDBJ databases">
        <title>Isolation, diversity and antifungal activity of actinobacteria from wheat.</title>
        <authorList>
            <person name="Han C."/>
        </authorList>
    </citation>
    <scope>NUCLEOTIDE SEQUENCE [LARGE SCALE GENOMIC DNA]</scope>
    <source>
        <strain evidence="20 21">NEAU-YY642</strain>
    </source>
</reference>
<comment type="caution">
    <text evidence="20">The sequence shown here is derived from an EMBL/GenBank/DDBJ whole genome shotgun (WGS) entry which is preliminary data.</text>
</comment>
<dbReference type="UniPathway" id="UPA00148">
    <property type="reaction ID" value="UER00238"/>
</dbReference>
<comment type="pathway">
    <text evidence="3 19">Cofactor biosynthesis; adenosylcobalamin biosynthesis; adenosylcobalamin from cob(II)yrinate a,c-diamide: step 7/7.</text>
</comment>
<organism evidence="20 21">
    <name type="scientific">Streptomyces triticirhizae</name>
    <dbReference type="NCBI Taxonomy" id="2483353"/>
    <lineage>
        <taxon>Bacteria</taxon>
        <taxon>Bacillati</taxon>
        <taxon>Actinomycetota</taxon>
        <taxon>Actinomycetes</taxon>
        <taxon>Kitasatosporales</taxon>
        <taxon>Streptomycetaceae</taxon>
        <taxon>Streptomyces</taxon>
    </lineage>
</organism>
<comment type="catalytic activity">
    <reaction evidence="17 19">
        <text>alpha-ribazole + adenosylcob(III)inamide-GDP = adenosylcob(III)alamin + GMP + H(+)</text>
        <dbReference type="Rhea" id="RHEA:16049"/>
        <dbReference type="ChEBI" id="CHEBI:10329"/>
        <dbReference type="ChEBI" id="CHEBI:15378"/>
        <dbReference type="ChEBI" id="CHEBI:18408"/>
        <dbReference type="ChEBI" id="CHEBI:58115"/>
        <dbReference type="ChEBI" id="CHEBI:60487"/>
        <dbReference type="EC" id="2.7.8.26"/>
    </reaction>
</comment>
<feature type="transmembrane region" description="Helical" evidence="19">
    <location>
        <begin position="260"/>
        <end position="281"/>
    </location>
</feature>
<evidence type="ECO:0000256" key="1">
    <source>
        <dbReference type="ARBA" id="ARBA00001946"/>
    </source>
</evidence>
<evidence type="ECO:0000256" key="11">
    <source>
        <dbReference type="ARBA" id="ARBA00022842"/>
    </source>
</evidence>
<feature type="transmembrane region" description="Helical" evidence="19">
    <location>
        <begin position="200"/>
        <end position="221"/>
    </location>
</feature>
<dbReference type="InterPro" id="IPR003805">
    <property type="entry name" value="CobS"/>
</dbReference>
<dbReference type="PANTHER" id="PTHR34148">
    <property type="entry name" value="ADENOSYLCOBINAMIDE-GDP RIBAZOLETRANSFERASE"/>
    <property type="match status" value="1"/>
</dbReference>
<keyword evidence="13 19" id="KW-0472">Membrane</keyword>
<evidence type="ECO:0000313" key="20">
    <source>
        <dbReference type="EMBL" id="RMI41035.1"/>
    </source>
</evidence>
<dbReference type="GO" id="GO:0009236">
    <property type="term" value="P:cobalamin biosynthetic process"/>
    <property type="evidence" value="ECO:0007669"/>
    <property type="project" value="UniProtKB-UniRule"/>
</dbReference>
<evidence type="ECO:0000256" key="17">
    <source>
        <dbReference type="ARBA" id="ARBA00048623"/>
    </source>
</evidence>
<evidence type="ECO:0000256" key="5">
    <source>
        <dbReference type="ARBA" id="ARBA00013200"/>
    </source>
</evidence>
<keyword evidence="21" id="KW-1185">Reference proteome</keyword>
<feature type="transmembrane region" description="Helical" evidence="19">
    <location>
        <begin position="56"/>
        <end position="76"/>
    </location>
</feature>
<evidence type="ECO:0000256" key="9">
    <source>
        <dbReference type="ARBA" id="ARBA00022679"/>
    </source>
</evidence>
<comment type="cofactor">
    <cofactor evidence="1 19">
        <name>Mg(2+)</name>
        <dbReference type="ChEBI" id="CHEBI:18420"/>
    </cofactor>
</comment>
<evidence type="ECO:0000256" key="8">
    <source>
        <dbReference type="ARBA" id="ARBA00022573"/>
    </source>
</evidence>
<comment type="subcellular location">
    <subcellularLocation>
        <location evidence="2 19">Cell membrane</location>
        <topology evidence="2 19">Multi-pass membrane protein</topology>
    </subcellularLocation>
</comment>
<evidence type="ECO:0000256" key="13">
    <source>
        <dbReference type="ARBA" id="ARBA00023136"/>
    </source>
</evidence>
<keyword evidence="10 19" id="KW-0812">Transmembrane</keyword>
<evidence type="ECO:0000256" key="6">
    <source>
        <dbReference type="ARBA" id="ARBA00015850"/>
    </source>
</evidence>
<feature type="transmembrane region" description="Helical" evidence="19">
    <location>
        <begin position="82"/>
        <end position="100"/>
    </location>
</feature>
<dbReference type="RefSeq" id="WP_122183772.1">
    <property type="nucleotide sequence ID" value="NZ_RFFJ01000050.1"/>
</dbReference>
<dbReference type="PANTHER" id="PTHR34148:SF1">
    <property type="entry name" value="ADENOSYLCOBINAMIDE-GDP RIBAZOLETRANSFERASE"/>
    <property type="match status" value="1"/>
</dbReference>
<name>A0A3M2LYB3_9ACTN</name>
<evidence type="ECO:0000256" key="15">
    <source>
        <dbReference type="ARBA" id="ARBA00032605"/>
    </source>
</evidence>
<evidence type="ECO:0000256" key="7">
    <source>
        <dbReference type="ARBA" id="ARBA00022475"/>
    </source>
</evidence>
<dbReference type="GO" id="GO:0005886">
    <property type="term" value="C:plasma membrane"/>
    <property type="evidence" value="ECO:0007669"/>
    <property type="project" value="UniProtKB-SubCell"/>
</dbReference>
<keyword evidence="7 19" id="KW-1003">Cell membrane</keyword>
<evidence type="ECO:0000313" key="21">
    <source>
        <dbReference type="Proteomes" id="UP000278673"/>
    </source>
</evidence>
<evidence type="ECO:0000256" key="4">
    <source>
        <dbReference type="ARBA" id="ARBA00010561"/>
    </source>
</evidence>
<dbReference type="EMBL" id="RFFJ01000050">
    <property type="protein sequence ID" value="RMI41035.1"/>
    <property type="molecule type" value="Genomic_DNA"/>
</dbReference>
<dbReference type="AlphaFoldDB" id="A0A3M2LYB3"/>
<dbReference type="HAMAP" id="MF_00719">
    <property type="entry name" value="CobS"/>
    <property type="match status" value="1"/>
</dbReference>
<keyword evidence="9 19" id="KW-0808">Transferase</keyword>